<evidence type="ECO:0000256" key="7">
    <source>
        <dbReference type="RuleBase" id="RU079119"/>
    </source>
</evidence>
<evidence type="ECO:0000313" key="11">
    <source>
        <dbReference type="Proteomes" id="UP001209570"/>
    </source>
</evidence>
<keyword evidence="5 7" id="KW-0472">Membrane</keyword>
<evidence type="ECO:0000256" key="3">
    <source>
        <dbReference type="ARBA" id="ARBA00022692"/>
    </source>
</evidence>
<reference evidence="10" key="1">
    <citation type="submission" date="2021-12" db="EMBL/GenBank/DDBJ databases">
        <title>Prjna785345.</title>
        <authorList>
            <person name="Rujirawat T."/>
            <person name="Krajaejun T."/>
        </authorList>
    </citation>
    <scope>NUCLEOTIDE SEQUENCE</scope>
    <source>
        <strain evidence="10">Pi057C3</strain>
    </source>
</reference>
<dbReference type="EMBL" id="JAKCXM010000007">
    <property type="protein sequence ID" value="KAJ0408935.1"/>
    <property type="molecule type" value="Genomic_DNA"/>
</dbReference>
<keyword evidence="11" id="KW-1185">Reference proteome</keyword>
<evidence type="ECO:0000259" key="9">
    <source>
        <dbReference type="Pfam" id="PF01529"/>
    </source>
</evidence>
<dbReference type="EC" id="2.3.1.225" evidence="7"/>
<gene>
    <name evidence="10" type="ORF">P43SY_002814</name>
</gene>
<evidence type="ECO:0000256" key="8">
    <source>
        <dbReference type="SAM" id="Coils"/>
    </source>
</evidence>
<feature type="transmembrane region" description="Helical" evidence="7">
    <location>
        <begin position="134"/>
        <end position="161"/>
    </location>
</feature>
<comment type="caution">
    <text evidence="10">The sequence shown here is derived from an EMBL/GenBank/DDBJ whole genome shotgun (WGS) entry which is preliminary data.</text>
</comment>
<dbReference type="Pfam" id="PF01529">
    <property type="entry name" value="DHHC"/>
    <property type="match status" value="1"/>
</dbReference>
<dbReference type="GO" id="GO:0005794">
    <property type="term" value="C:Golgi apparatus"/>
    <property type="evidence" value="ECO:0007669"/>
    <property type="project" value="TreeGrafter"/>
</dbReference>
<dbReference type="PANTHER" id="PTHR22883:SF203">
    <property type="entry name" value="PALMITOYLTRANSFERASE"/>
    <property type="match status" value="1"/>
</dbReference>
<feature type="coiled-coil region" evidence="8">
    <location>
        <begin position="196"/>
        <end position="229"/>
    </location>
</feature>
<evidence type="ECO:0000256" key="1">
    <source>
        <dbReference type="ARBA" id="ARBA00004141"/>
    </source>
</evidence>
<sequence>MRKNGWEKPFHGLQIVTWIFFPTLMGMFFAFYTPLLEASTSYIVSIAYGVLCLVVVFAVIRCTGTDPSDDSVLGAGMDLPQRSNVSEDRVYCNVCLQYVQKQSRHCRLCDKCVDVFDHHCKWLNNCVGKKNYSYFLTSVVGSTVLLSLQIAFGIAIFAQSYSDPDVIKKRSQLAFFHFQLCIEDITTYDYIVRKRKQKLQRDRENASAEREDEEEIEAIEAEVDEDLETDNLLQLQQAHVVSELT</sequence>
<keyword evidence="8" id="KW-0175">Coiled coil</keyword>
<keyword evidence="4 7" id="KW-1133">Transmembrane helix</keyword>
<dbReference type="PROSITE" id="PS50216">
    <property type="entry name" value="DHHC"/>
    <property type="match status" value="1"/>
</dbReference>
<keyword evidence="3 7" id="KW-0812">Transmembrane</keyword>
<protein>
    <recommendedName>
        <fullName evidence="7">Palmitoyltransferase</fullName>
        <ecNumber evidence="7">2.3.1.225</ecNumber>
    </recommendedName>
</protein>
<dbReference type="InterPro" id="IPR001594">
    <property type="entry name" value="Palmitoyltrfase_DHHC"/>
</dbReference>
<comment type="catalytic activity">
    <reaction evidence="7">
        <text>L-cysteinyl-[protein] + hexadecanoyl-CoA = S-hexadecanoyl-L-cysteinyl-[protein] + CoA</text>
        <dbReference type="Rhea" id="RHEA:36683"/>
        <dbReference type="Rhea" id="RHEA-COMP:10131"/>
        <dbReference type="Rhea" id="RHEA-COMP:11032"/>
        <dbReference type="ChEBI" id="CHEBI:29950"/>
        <dbReference type="ChEBI" id="CHEBI:57287"/>
        <dbReference type="ChEBI" id="CHEBI:57379"/>
        <dbReference type="ChEBI" id="CHEBI:74151"/>
        <dbReference type="EC" id="2.3.1.225"/>
    </reaction>
</comment>
<evidence type="ECO:0000313" key="10">
    <source>
        <dbReference type="EMBL" id="KAJ0408935.1"/>
    </source>
</evidence>
<dbReference type="GO" id="GO:0019706">
    <property type="term" value="F:protein-cysteine S-palmitoyltransferase activity"/>
    <property type="evidence" value="ECO:0007669"/>
    <property type="project" value="UniProtKB-EC"/>
</dbReference>
<dbReference type="InterPro" id="IPR039859">
    <property type="entry name" value="PFA4/ZDH16/20/ERF2-like"/>
</dbReference>
<keyword evidence="2 7" id="KW-0808">Transferase</keyword>
<comment type="subcellular location">
    <subcellularLocation>
        <location evidence="1">Membrane</location>
        <topology evidence="1">Multi-pass membrane protein</topology>
    </subcellularLocation>
</comment>
<feature type="transmembrane region" description="Helical" evidence="7">
    <location>
        <begin position="173"/>
        <end position="191"/>
    </location>
</feature>
<dbReference type="PANTHER" id="PTHR22883">
    <property type="entry name" value="ZINC FINGER DHHC DOMAIN CONTAINING PROTEIN"/>
    <property type="match status" value="1"/>
</dbReference>
<dbReference type="Proteomes" id="UP001209570">
    <property type="component" value="Unassembled WGS sequence"/>
</dbReference>
<dbReference type="GO" id="GO:0016020">
    <property type="term" value="C:membrane"/>
    <property type="evidence" value="ECO:0007669"/>
    <property type="project" value="UniProtKB-SubCell"/>
</dbReference>
<comment type="similarity">
    <text evidence="7">Belongs to the DHHC palmitoyltransferase family.</text>
</comment>
<dbReference type="AlphaFoldDB" id="A0AAD5LPS1"/>
<keyword evidence="6 7" id="KW-0012">Acyltransferase</keyword>
<name>A0AAD5LPS1_PYTIN</name>
<accession>A0AAD5LPS1</accession>
<feature type="transmembrane region" description="Helical" evidence="7">
    <location>
        <begin position="39"/>
        <end position="60"/>
    </location>
</feature>
<dbReference type="GO" id="GO:0005783">
    <property type="term" value="C:endoplasmic reticulum"/>
    <property type="evidence" value="ECO:0007669"/>
    <property type="project" value="TreeGrafter"/>
</dbReference>
<evidence type="ECO:0000256" key="4">
    <source>
        <dbReference type="ARBA" id="ARBA00022989"/>
    </source>
</evidence>
<comment type="domain">
    <text evidence="7">The DHHC domain is required for palmitoyltransferase activity.</text>
</comment>
<feature type="domain" description="Palmitoyltransferase DHHC" evidence="9">
    <location>
        <begin position="87"/>
        <end position="163"/>
    </location>
</feature>
<feature type="transmembrane region" description="Helical" evidence="7">
    <location>
        <begin position="12"/>
        <end position="33"/>
    </location>
</feature>
<organism evidence="10 11">
    <name type="scientific">Pythium insidiosum</name>
    <name type="common">Pythiosis disease agent</name>
    <dbReference type="NCBI Taxonomy" id="114742"/>
    <lineage>
        <taxon>Eukaryota</taxon>
        <taxon>Sar</taxon>
        <taxon>Stramenopiles</taxon>
        <taxon>Oomycota</taxon>
        <taxon>Peronosporomycetes</taxon>
        <taxon>Pythiales</taxon>
        <taxon>Pythiaceae</taxon>
        <taxon>Pythium</taxon>
    </lineage>
</organism>
<evidence type="ECO:0000256" key="2">
    <source>
        <dbReference type="ARBA" id="ARBA00022679"/>
    </source>
</evidence>
<proteinExistence type="inferred from homology"/>
<dbReference type="GO" id="GO:0006612">
    <property type="term" value="P:protein targeting to membrane"/>
    <property type="evidence" value="ECO:0007669"/>
    <property type="project" value="TreeGrafter"/>
</dbReference>
<evidence type="ECO:0000256" key="5">
    <source>
        <dbReference type="ARBA" id="ARBA00023136"/>
    </source>
</evidence>
<evidence type="ECO:0000256" key="6">
    <source>
        <dbReference type="ARBA" id="ARBA00023315"/>
    </source>
</evidence>